<dbReference type="InterPro" id="IPR008854">
    <property type="entry name" value="TPMT"/>
</dbReference>
<reference evidence="10" key="1">
    <citation type="submission" date="2025-08" db="UniProtKB">
        <authorList>
            <consortium name="RefSeq"/>
        </authorList>
    </citation>
    <scope>IDENTIFICATION</scope>
    <source>
        <tissue evidence="10">Sperm</tissue>
    </source>
</reference>
<keyword evidence="9" id="KW-1185">Reference proteome</keyword>
<dbReference type="GO" id="GO:0032259">
    <property type="term" value="P:methylation"/>
    <property type="evidence" value="ECO:0007669"/>
    <property type="project" value="UniProtKB-KW"/>
</dbReference>
<keyword evidence="8" id="KW-0949">S-adenosyl-L-methionine</keyword>
<evidence type="ECO:0000256" key="6">
    <source>
        <dbReference type="ARBA" id="ARBA00022603"/>
    </source>
</evidence>
<dbReference type="GeneID" id="116945136"/>
<dbReference type="Proteomes" id="UP001318040">
    <property type="component" value="Chromosome 23"/>
</dbReference>
<evidence type="ECO:0000256" key="4">
    <source>
        <dbReference type="ARBA" id="ARBA00011905"/>
    </source>
</evidence>
<sequence length="242" mass="27377">MSSGGGDNGGTDSRAEEKDCSLPYWQGAWQRRQIGFHDPNVHEKLIKYLDAMRSGRAKLRVFLPLCGKAVDMKWLADLGHEVVGVEGVESAIVEFFSEQNVEFRRQTVPSLPDGELFQSLDGKMSVYRCDFFNFTSAVAGRFDAMWDRGGLVAINASDRERFAAIMTDLMAPGCRYLLDTFNYNDLTFKGPPHYVPESEIRALYGERCDVELLESDKESMADRAERWGLDYIIEVVHLITPK</sequence>
<keyword evidence="5" id="KW-0963">Cytoplasm</keyword>
<dbReference type="PANTHER" id="PTHR10259:SF11">
    <property type="entry name" value="THIOPURINE S-METHYLTRANSFERASE"/>
    <property type="match status" value="1"/>
</dbReference>
<dbReference type="GO" id="GO:0008119">
    <property type="term" value="F:thiopurine S-methyltransferase activity"/>
    <property type="evidence" value="ECO:0007669"/>
    <property type="project" value="UniProtKB-EC"/>
</dbReference>
<dbReference type="InterPro" id="IPR025835">
    <property type="entry name" value="Thiopurine_S-MeTrfase"/>
</dbReference>
<dbReference type="PANTHER" id="PTHR10259">
    <property type="entry name" value="THIOPURINE S-METHYLTRANSFERASE"/>
    <property type="match status" value="1"/>
</dbReference>
<evidence type="ECO:0000256" key="7">
    <source>
        <dbReference type="ARBA" id="ARBA00022679"/>
    </source>
</evidence>
<dbReference type="PROSITE" id="PS51585">
    <property type="entry name" value="SAM_MT_TPMT"/>
    <property type="match status" value="1"/>
</dbReference>
<comment type="catalytic activity">
    <reaction evidence="1">
        <text>S-adenosyl-L-methionine + a thiopurine = S-adenosyl-L-homocysteine + a thiopurine S-methylether.</text>
        <dbReference type="EC" id="2.1.1.67"/>
    </reaction>
</comment>
<dbReference type="HAMAP" id="MF_00812">
    <property type="entry name" value="Thiopur_methtran"/>
    <property type="match status" value="1"/>
</dbReference>
<dbReference type="CTD" id="7172"/>
<dbReference type="Pfam" id="PF05724">
    <property type="entry name" value="TPMT"/>
    <property type="match status" value="1"/>
</dbReference>
<dbReference type="SUPFAM" id="SSF53335">
    <property type="entry name" value="S-adenosyl-L-methionine-dependent methyltransferases"/>
    <property type="match status" value="1"/>
</dbReference>
<evidence type="ECO:0000256" key="8">
    <source>
        <dbReference type="ARBA" id="ARBA00022691"/>
    </source>
</evidence>
<name>A0AAJ7TEM9_PETMA</name>
<dbReference type="FunFam" id="3.40.50.150:FF:000101">
    <property type="entry name" value="Thiopurine S-methyltransferase"/>
    <property type="match status" value="1"/>
</dbReference>
<dbReference type="InterPro" id="IPR029063">
    <property type="entry name" value="SAM-dependent_MTases_sf"/>
</dbReference>
<gene>
    <name evidence="10" type="primary">TPMT</name>
</gene>
<comment type="similarity">
    <text evidence="3">Belongs to the class I-like SAM-binding methyltransferase superfamily. TPMT family.</text>
</comment>
<protein>
    <recommendedName>
        <fullName evidence="4">thiopurine S-methyltransferase</fullName>
        <ecNumber evidence="4">2.1.1.67</ecNumber>
    </recommendedName>
</protein>
<organism evidence="9 10">
    <name type="scientific">Petromyzon marinus</name>
    <name type="common">Sea lamprey</name>
    <dbReference type="NCBI Taxonomy" id="7757"/>
    <lineage>
        <taxon>Eukaryota</taxon>
        <taxon>Metazoa</taxon>
        <taxon>Chordata</taxon>
        <taxon>Craniata</taxon>
        <taxon>Vertebrata</taxon>
        <taxon>Cyclostomata</taxon>
        <taxon>Hyperoartia</taxon>
        <taxon>Petromyzontiformes</taxon>
        <taxon>Petromyzontidae</taxon>
        <taxon>Petromyzon</taxon>
    </lineage>
</organism>
<evidence type="ECO:0000256" key="2">
    <source>
        <dbReference type="ARBA" id="ARBA00004496"/>
    </source>
</evidence>
<evidence type="ECO:0000256" key="1">
    <source>
        <dbReference type="ARBA" id="ARBA00000903"/>
    </source>
</evidence>
<keyword evidence="7" id="KW-0808">Transferase</keyword>
<evidence type="ECO:0000313" key="10">
    <source>
        <dbReference type="RefSeq" id="XP_032815192.1"/>
    </source>
</evidence>
<dbReference type="RefSeq" id="XP_032815192.1">
    <property type="nucleotide sequence ID" value="XM_032959301.1"/>
</dbReference>
<dbReference type="Gene3D" id="3.40.50.150">
    <property type="entry name" value="Vaccinia Virus protein VP39"/>
    <property type="match status" value="1"/>
</dbReference>
<dbReference type="GO" id="GO:0005737">
    <property type="term" value="C:cytoplasm"/>
    <property type="evidence" value="ECO:0007669"/>
    <property type="project" value="UniProtKB-SubCell"/>
</dbReference>
<evidence type="ECO:0000313" key="9">
    <source>
        <dbReference type="Proteomes" id="UP001318040"/>
    </source>
</evidence>
<evidence type="ECO:0000256" key="5">
    <source>
        <dbReference type="ARBA" id="ARBA00022490"/>
    </source>
</evidence>
<accession>A0AAJ7TEM9</accession>
<dbReference type="EC" id="2.1.1.67" evidence="4"/>
<comment type="subcellular location">
    <subcellularLocation>
        <location evidence="2">Cytoplasm</location>
    </subcellularLocation>
</comment>
<dbReference type="KEGG" id="pmrn:116945136"/>
<dbReference type="PIRSF" id="PIRSF023956">
    <property type="entry name" value="Thiopurine_S-methyltransferase"/>
    <property type="match status" value="1"/>
</dbReference>
<keyword evidence="6" id="KW-0489">Methyltransferase</keyword>
<proteinExistence type="inferred from homology"/>
<evidence type="ECO:0000256" key="3">
    <source>
        <dbReference type="ARBA" id="ARBA00008145"/>
    </source>
</evidence>
<dbReference type="AlphaFoldDB" id="A0AAJ7TEM9"/>